<comment type="pathway">
    <text evidence="1 8">Cell wall biogenesis; peptidoglycan biosynthesis.</text>
</comment>
<dbReference type="Pfam" id="PF03734">
    <property type="entry name" value="YkuD"/>
    <property type="match status" value="1"/>
</dbReference>
<dbReference type="GO" id="GO:0005576">
    <property type="term" value="C:extracellular region"/>
    <property type="evidence" value="ECO:0007669"/>
    <property type="project" value="TreeGrafter"/>
</dbReference>
<evidence type="ECO:0000256" key="2">
    <source>
        <dbReference type="ARBA" id="ARBA00005992"/>
    </source>
</evidence>
<dbReference type="GO" id="GO:0071972">
    <property type="term" value="F:peptidoglycan L,D-transpeptidase activity"/>
    <property type="evidence" value="ECO:0007669"/>
    <property type="project" value="TreeGrafter"/>
</dbReference>
<keyword evidence="4" id="KW-0378">Hydrolase</keyword>
<evidence type="ECO:0000256" key="7">
    <source>
        <dbReference type="ARBA" id="ARBA00023316"/>
    </source>
</evidence>
<proteinExistence type="inferred from homology"/>
<organism evidence="11 12">
    <name type="scientific">Serpentinicella alkaliphila</name>
    <dbReference type="NCBI Taxonomy" id="1734049"/>
    <lineage>
        <taxon>Bacteria</taxon>
        <taxon>Bacillati</taxon>
        <taxon>Bacillota</taxon>
        <taxon>Clostridia</taxon>
        <taxon>Peptostreptococcales</taxon>
        <taxon>Natronincolaceae</taxon>
        <taxon>Serpentinicella</taxon>
    </lineage>
</organism>
<keyword evidence="5 8" id="KW-0133">Cell shape</keyword>
<dbReference type="AlphaFoldDB" id="A0A4R2SWI2"/>
<comment type="similarity">
    <text evidence="2">Belongs to the YkuD family.</text>
</comment>
<evidence type="ECO:0000256" key="1">
    <source>
        <dbReference type="ARBA" id="ARBA00004752"/>
    </source>
</evidence>
<dbReference type="InterPro" id="IPR038063">
    <property type="entry name" value="Transpep_catalytic_dom"/>
</dbReference>
<comment type="caution">
    <text evidence="11">The sequence shown here is derived from an EMBL/GenBank/DDBJ whole genome shotgun (WGS) entry which is preliminary data.</text>
</comment>
<dbReference type="CDD" id="cd16913">
    <property type="entry name" value="YkuD_like"/>
    <property type="match status" value="1"/>
</dbReference>
<name>A0A4R2SWI2_9FIRM</name>
<dbReference type="PROSITE" id="PS51782">
    <property type="entry name" value="LYSM"/>
    <property type="match status" value="3"/>
</dbReference>
<dbReference type="FunFam" id="2.40.440.10:FF:000003">
    <property type="entry name" value="L,D-transpeptidase YciB"/>
    <property type="match status" value="1"/>
</dbReference>
<feature type="domain" description="L,D-TPase catalytic" evidence="10">
    <location>
        <begin position="333"/>
        <end position="456"/>
    </location>
</feature>
<dbReference type="UniPathway" id="UPA00219"/>
<feature type="domain" description="LysM" evidence="9">
    <location>
        <begin position="253"/>
        <end position="300"/>
    </location>
</feature>
<evidence type="ECO:0000313" key="12">
    <source>
        <dbReference type="Proteomes" id="UP000295504"/>
    </source>
</evidence>
<evidence type="ECO:0000256" key="3">
    <source>
        <dbReference type="ARBA" id="ARBA00022679"/>
    </source>
</evidence>
<dbReference type="InterPro" id="IPR050979">
    <property type="entry name" value="LD-transpeptidase"/>
</dbReference>
<accession>A0A4R2SWI2</accession>
<dbReference type="Gene3D" id="2.40.440.10">
    <property type="entry name" value="L,D-transpeptidase catalytic domain-like"/>
    <property type="match status" value="1"/>
</dbReference>
<dbReference type="PANTHER" id="PTHR30582:SF4">
    <property type="entry name" value="L,D-TRANSPEPTIDASE YQJB-RELATED"/>
    <property type="match status" value="1"/>
</dbReference>
<evidence type="ECO:0000256" key="4">
    <source>
        <dbReference type="ARBA" id="ARBA00022801"/>
    </source>
</evidence>
<dbReference type="CDD" id="cd00118">
    <property type="entry name" value="LysM"/>
    <property type="match status" value="2"/>
</dbReference>
<dbReference type="InterPro" id="IPR018392">
    <property type="entry name" value="LysM"/>
</dbReference>
<evidence type="ECO:0000256" key="5">
    <source>
        <dbReference type="ARBA" id="ARBA00022960"/>
    </source>
</evidence>
<protein>
    <submittedName>
        <fullName evidence="11">LysM domain-containing protein</fullName>
    </submittedName>
</protein>
<dbReference type="InterPro" id="IPR036779">
    <property type="entry name" value="LysM_dom_sf"/>
</dbReference>
<dbReference type="PROSITE" id="PS52029">
    <property type="entry name" value="LD_TPASE"/>
    <property type="match status" value="1"/>
</dbReference>
<keyword evidence="3" id="KW-0808">Transferase</keyword>
<dbReference type="Proteomes" id="UP000295504">
    <property type="component" value="Unassembled WGS sequence"/>
</dbReference>
<evidence type="ECO:0000256" key="6">
    <source>
        <dbReference type="ARBA" id="ARBA00022984"/>
    </source>
</evidence>
<dbReference type="PANTHER" id="PTHR30582">
    <property type="entry name" value="L,D-TRANSPEPTIDASE"/>
    <property type="match status" value="1"/>
</dbReference>
<dbReference type="GO" id="GO:0016740">
    <property type="term" value="F:transferase activity"/>
    <property type="evidence" value="ECO:0007669"/>
    <property type="project" value="UniProtKB-KW"/>
</dbReference>
<reference evidence="11 12" key="1">
    <citation type="submission" date="2019-03" db="EMBL/GenBank/DDBJ databases">
        <title>Genomic Encyclopedia of Type Strains, Phase IV (KMG-IV): sequencing the most valuable type-strain genomes for metagenomic binning, comparative biology and taxonomic classification.</title>
        <authorList>
            <person name="Goeker M."/>
        </authorList>
    </citation>
    <scope>NUCLEOTIDE SEQUENCE [LARGE SCALE GENOMIC DNA]</scope>
    <source>
        <strain evidence="11 12">DSM 100013</strain>
    </source>
</reference>
<dbReference type="EMBL" id="SLYC01000070">
    <property type="protein sequence ID" value="TCP94837.1"/>
    <property type="molecule type" value="Genomic_DNA"/>
</dbReference>
<keyword evidence="7 8" id="KW-0961">Cell wall biogenesis/degradation</keyword>
<feature type="active site" description="Proton donor/acceptor" evidence="8">
    <location>
        <position position="416"/>
    </location>
</feature>
<dbReference type="InterPro" id="IPR005490">
    <property type="entry name" value="LD_TPept_cat_dom"/>
</dbReference>
<dbReference type="OrthoDB" id="177750at2"/>
<dbReference type="SMART" id="SM00257">
    <property type="entry name" value="LysM"/>
    <property type="match status" value="3"/>
</dbReference>
<gene>
    <name evidence="11" type="ORF">EDD79_10706</name>
</gene>
<dbReference type="GO" id="GO:0008360">
    <property type="term" value="P:regulation of cell shape"/>
    <property type="evidence" value="ECO:0007669"/>
    <property type="project" value="UniProtKB-UniRule"/>
</dbReference>
<dbReference type="SUPFAM" id="SSF141523">
    <property type="entry name" value="L,D-transpeptidase catalytic domain-like"/>
    <property type="match status" value="1"/>
</dbReference>
<dbReference type="GO" id="GO:0071555">
    <property type="term" value="P:cell wall organization"/>
    <property type="evidence" value="ECO:0007669"/>
    <property type="project" value="UniProtKB-UniRule"/>
</dbReference>
<dbReference type="Gene3D" id="3.10.350.10">
    <property type="entry name" value="LysM domain"/>
    <property type="match status" value="2"/>
</dbReference>
<dbReference type="RefSeq" id="WP_132849797.1">
    <property type="nucleotide sequence ID" value="NZ_CP058648.1"/>
</dbReference>
<feature type="domain" description="LysM" evidence="9">
    <location>
        <begin position="143"/>
        <end position="191"/>
    </location>
</feature>
<evidence type="ECO:0000256" key="8">
    <source>
        <dbReference type="PROSITE-ProRule" id="PRU01373"/>
    </source>
</evidence>
<feature type="active site" description="Nucleophile" evidence="8">
    <location>
        <position position="432"/>
    </location>
</feature>
<evidence type="ECO:0000313" key="11">
    <source>
        <dbReference type="EMBL" id="TCP94837.1"/>
    </source>
</evidence>
<keyword evidence="6 8" id="KW-0573">Peptidoglycan synthesis</keyword>
<feature type="domain" description="LysM" evidence="9">
    <location>
        <begin position="198"/>
        <end position="246"/>
    </location>
</feature>
<evidence type="ECO:0000259" key="9">
    <source>
        <dbReference type="PROSITE" id="PS51782"/>
    </source>
</evidence>
<dbReference type="GO" id="GO:0018104">
    <property type="term" value="P:peptidoglycan-protein cross-linking"/>
    <property type="evidence" value="ECO:0007669"/>
    <property type="project" value="TreeGrafter"/>
</dbReference>
<dbReference type="Pfam" id="PF01476">
    <property type="entry name" value="LysM"/>
    <property type="match status" value="3"/>
</dbReference>
<keyword evidence="12" id="KW-1185">Reference proteome</keyword>
<evidence type="ECO:0000259" key="10">
    <source>
        <dbReference type="PROSITE" id="PS52029"/>
    </source>
</evidence>
<sequence length="457" mass="51257">MSSVTENELTRFRKYRNLKKKMRNKLCILLLITALSLLSFIFIFTKDTTLVCITSASTNSYPQTENFTPNLEEESLVNTHSEQAENIKEYSNSNAVNTTAFNNSVPVVTTKIESKVEQIEEKLIDEERIGISTIDVLNKQIIVYHQLTPGDTIFSLSKKHYNSAKFVNKLEVDNNIKNSSVDLKAGSTLNILNPKILDVYTVKTGDTIFSITKHYFSRALYTNFIQSTNGINNPNTDIKAGMKLKLPLINNTLEYIVQPGETLYSIISKHFELSSFQEYIVKHNNITAPDLLKSGTVLEIPNPFFVEDTIIKKRPIKINTITANTLNQQKESYIVEISISNNSLSILSDNKIVRTFKVATGKNNSTPTGTFKIVNKIQNPWYSPKGIPGGSPENPLGTRWLGLDVADSNGTIYGIHGTNEPYSIGKYVSQGCIRMHNKDVEWLFTNLPIGTVVAIKK</sequence>
<dbReference type="SUPFAM" id="SSF54106">
    <property type="entry name" value="LysM domain"/>
    <property type="match status" value="1"/>
</dbReference>